<evidence type="ECO:0000313" key="4">
    <source>
        <dbReference type="EMBL" id="GIG50050.1"/>
    </source>
</evidence>
<feature type="domain" description="F5/8 type C" evidence="3">
    <location>
        <begin position="161"/>
        <end position="298"/>
    </location>
</feature>
<dbReference type="InterPro" id="IPR000421">
    <property type="entry name" value="FA58C"/>
</dbReference>
<feature type="region of interest" description="Disordered" evidence="1">
    <location>
        <begin position="1"/>
        <end position="67"/>
    </location>
</feature>
<reference evidence="4" key="1">
    <citation type="submission" date="2021-01" db="EMBL/GenBank/DDBJ databases">
        <title>Whole genome shotgun sequence of Dactylosporangium siamense NBRC 106093.</title>
        <authorList>
            <person name="Komaki H."/>
            <person name="Tamura T."/>
        </authorList>
    </citation>
    <scope>NUCLEOTIDE SEQUENCE</scope>
    <source>
        <strain evidence="4">NBRC 106093</strain>
    </source>
</reference>
<evidence type="ECO:0000259" key="3">
    <source>
        <dbReference type="PROSITE" id="PS50022"/>
    </source>
</evidence>
<dbReference type="Proteomes" id="UP000660611">
    <property type="component" value="Unassembled WGS sequence"/>
</dbReference>
<gene>
    <name evidence="4" type="ORF">Dsi01nite_080910</name>
</gene>
<organism evidence="4 5">
    <name type="scientific">Dactylosporangium siamense</name>
    <dbReference type="NCBI Taxonomy" id="685454"/>
    <lineage>
        <taxon>Bacteria</taxon>
        <taxon>Bacillati</taxon>
        <taxon>Actinomycetota</taxon>
        <taxon>Actinomycetes</taxon>
        <taxon>Micromonosporales</taxon>
        <taxon>Micromonosporaceae</taxon>
        <taxon>Dactylosporangium</taxon>
    </lineage>
</organism>
<feature type="region of interest" description="Disordered" evidence="1">
    <location>
        <begin position="100"/>
        <end position="181"/>
    </location>
</feature>
<feature type="transmembrane region" description="Helical" evidence="2">
    <location>
        <begin position="72"/>
        <end position="93"/>
    </location>
</feature>
<feature type="compositionally biased region" description="Pro residues" evidence="1">
    <location>
        <begin position="20"/>
        <end position="41"/>
    </location>
</feature>
<dbReference type="AlphaFoldDB" id="A0A919UFX3"/>
<keyword evidence="5" id="KW-1185">Reference proteome</keyword>
<dbReference type="PROSITE" id="PS50022">
    <property type="entry name" value="FA58C_3"/>
    <property type="match status" value="1"/>
</dbReference>
<evidence type="ECO:0000256" key="2">
    <source>
        <dbReference type="SAM" id="Phobius"/>
    </source>
</evidence>
<proteinExistence type="predicted"/>
<dbReference type="EMBL" id="BONQ01000127">
    <property type="protein sequence ID" value="GIG50050.1"/>
    <property type="molecule type" value="Genomic_DNA"/>
</dbReference>
<dbReference type="Gene3D" id="2.60.120.260">
    <property type="entry name" value="Galactose-binding domain-like"/>
    <property type="match status" value="1"/>
</dbReference>
<protein>
    <recommendedName>
        <fullName evidence="3">F5/8 type C domain-containing protein</fullName>
    </recommendedName>
</protein>
<dbReference type="SUPFAM" id="SSF49785">
    <property type="entry name" value="Galactose-binding domain-like"/>
    <property type="match status" value="1"/>
</dbReference>
<evidence type="ECO:0000256" key="1">
    <source>
        <dbReference type="SAM" id="MobiDB-lite"/>
    </source>
</evidence>
<dbReference type="RefSeq" id="WP_203851704.1">
    <property type="nucleotide sequence ID" value="NZ_BAAAVW010000014.1"/>
</dbReference>
<feature type="compositionally biased region" description="Low complexity" evidence="1">
    <location>
        <begin position="132"/>
        <end position="152"/>
    </location>
</feature>
<keyword evidence="2" id="KW-0472">Membrane</keyword>
<name>A0A919UFX3_9ACTN</name>
<comment type="caution">
    <text evidence="4">The sequence shown here is derived from an EMBL/GenBank/DDBJ whole genome shotgun (WGS) entry which is preliminary data.</text>
</comment>
<evidence type="ECO:0000313" key="5">
    <source>
        <dbReference type="Proteomes" id="UP000660611"/>
    </source>
</evidence>
<dbReference type="InterPro" id="IPR008979">
    <property type="entry name" value="Galactose-bd-like_sf"/>
</dbReference>
<keyword evidence="2" id="KW-1133">Transmembrane helix</keyword>
<dbReference type="Pfam" id="PF00754">
    <property type="entry name" value="F5_F8_type_C"/>
    <property type="match status" value="1"/>
</dbReference>
<keyword evidence="2" id="KW-0812">Transmembrane</keyword>
<sequence length="298" mass="30573">MTNEDPEPPRLVRPYVTGPAPDPLEPAGPVPGAHRPPPQPAAPRRRTAGRPGPAGGPGADERPPAGPGRRRAVVIALTAAVTVIAALVAVAVLTGRDRTDRTGAVPSALPAPQDTGDLSGATPDPSVPGPATPGSSGAAATSGATRTPSRTGPAKRSASTAGTPEAAANPGGTDLALGRPATASSVEGEAYAPRFAVDGDLGTRWSSAFSDPQWISVDLGRLWLVTRVVLRWEVAYGVECDLAVSADGTTWRTVWRTGEGAGGVQDVRIAATPARFVRMTGTRRVTQYGYSLFAFEVR</sequence>
<accession>A0A919UFX3</accession>